<evidence type="ECO:0008006" key="4">
    <source>
        <dbReference type="Google" id="ProtNLM"/>
    </source>
</evidence>
<evidence type="ECO:0000313" key="3">
    <source>
        <dbReference type="Proteomes" id="UP001078443"/>
    </source>
</evidence>
<dbReference type="EMBL" id="JAPQER010000007">
    <property type="protein sequence ID" value="MCY6485445.1"/>
    <property type="molecule type" value="Genomic_DNA"/>
</dbReference>
<keyword evidence="1" id="KW-0472">Membrane</keyword>
<sequence>MSKNRPFIITFIGDISFLSALLSILLSIASLLSPGFLERHNFSTIPLPIFSHHIMQILLYIILLIASYGFLKLKIWGYWLMITYNTFFLLVNIIWGLQNKQPFISTNVMMTFIELIFILPTKKYFYEENFPS</sequence>
<gene>
    <name evidence="2" type="ORF">OW763_14015</name>
</gene>
<keyword evidence="3" id="KW-1185">Reference proteome</keyword>
<keyword evidence="1" id="KW-1133">Transmembrane helix</keyword>
<name>A0ABT4D2G4_9CLOT</name>
<dbReference type="Proteomes" id="UP001078443">
    <property type="component" value="Unassembled WGS sequence"/>
</dbReference>
<reference evidence="2" key="1">
    <citation type="submission" date="2022-12" db="EMBL/GenBank/DDBJ databases">
        <authorList>
            <person name="Wang J."/>
        </authorList>
    </citation>
    <scope>NUCLEOTIDE SEQUENCE</scope>
    <source>
        <strain evidence="2">HY-45-18</strain>
    </source>
</reference>
<evidence type="ECO:0000313" key="2">
    <source>
        <dbReference type="EMBL" id="MCY6485445.1"/>
    </source>
</evidence>
<proteinExistence type="predicted"/>
<comment type="caution">
    <text evidence="2">The sequence shown here is derived from an EMBL/GenBank/DDBJ whole genome shotgun (WGS) entry which is preliminary data.</text>
</comment>
<evidence type="ECO:0000256" key="1">
    <source>
        <dbReference type="SAM" id="Phobius"/>
    </source>
</evidence>
<feature type="transmembrane region" description="Helical" evidence="1">
    <location>
        <begin position="49"/>
        <end position="71"/>
    </location>
</feature>
<keyword evidence="1" id="KW-0812">Transmembrane</keyword>
<feature type="transmembrane region" description="Helical" evidence="1">
    <location>
        <begin position="7"/>
        <end position="29"/>
    </location>
</feature>
<protein>
    <recommendedName>
        <fullName evidence="4">DUF3021 domain-containing protein</fullName>
    </recommendedName>
</protein>
<feature type="transmembrane region" description="Helical" evidence="1">
    <location>
        <begin position="103"/>
        <end position="120"/>
    </location>
</feature>
<feature type="transmembrane region" description="Helical" evidence="1">
    <location>
        <begin position="78"/>
        <end position="97"/>
    </location>
</feature>
<dbReference type="RefSeq" id="WP_268041776.1">
    <property type="nucleotide sequence ID" value="NZ_JAPQER010000007.1"/>
</dbReference>
<organism evidence="2 3">
    <name type="scientific">Clostridium aestuarii</name>
    <dbReference type="NCBI Taxonomy" id="338193"/>
    <lineage>
        <taxon>Bacteria</taxon>
        <taxon>Bacillati</taxon>
        <taxon>Bacillota</taxon>
        <taxon>Clostridia</taxon>
        <taxon>Eubacteriales</taxon>
        <taxon>Clostridiaceae</taxon>
        <taxon>Clostridium</taxon>
    </lineage>
</organism>
<accession>A0ABT4D2G4</accession>